<dbReference type="PROSITE" id="PS50801">
    <property type="entry name" value="STAS"/>
    <property type="match status" value="1"/>
</dbReference>
<evidence type="ECO:0000313" key="2">
    <source>
        <dbReference type="EMBL" id="GIH05238.1"/>
    </source>
</evidence>
<comment type="caution">
    <text evidence="2">The sequence shown here is derived from an EMBL/GenBank/DDBJ whole genome shotgun (WGS) entry which is preliminary data.</text>
</comment>
<dbReference type="InterPro" id="IPR036513">
    <property type="entry name" value="STAS_dom_sf"/>
</dbReference>
<protein>
    <recommendedName>
        <fullName evidence="1">STAS domain-containing protein</fullName>
    </recommendedName>
</protein>
<organism evidence="2 3">
    <name type="scientific">Rhizocola hellebori</name>
    <dbReference type="NCBI Taxonomy" id="1392758"/>
    <lineage>
        <taxon>Bacteria</taxon>
        <taxon>Bacillati</taxon>
        <taxon>Actinomycetota</taxon>
        <taxon>Actinomycetes</taxon>
        <taxon>Micromonosporales</taxon>
        <taxon>Micromonosporaceae</taxon>
        <taxon>Rhizocola</taxon>
    </lineage>
</organism>
<gene>
    <name evidence="2" type="ORF">Rhe02_33050</name>
</gene>
<sequence length="116" mass="12507">MVNSDTATASIPTVEVVVRGDLDVWTAPGINTTLDEAIALTPKQLIIDLEGCPSIDAAGILLLLDAHRRAIRNGGVVALRSPSARLMRNLRLARVDRVLQVLTPCPPDAHRQEDKP</sequence>
<reference evidence="2" key="1">
    <citation type="submission" date="2021-01" db="EMBL/GenBank/DDBJ databases">
        <title>Whole genome shotgun sequence of Rhizocola hellebori NBRC 109834.</title>
        <authorList>
            <person name="Komaki H."/>
            <person name="Tamura T."/>
        </authorList>
    </citation>
    <scope>NUCLEOTIDE SEQUENCE</scope>
    <source>
        <strain evidence="2">NBRC 109834</strain>
    </source>
</reference>
<dbReference type="RefSeq" id="WP_203909097.1">
    <property type="nucleotide sequence ID" value="NZ_BONY01000017.1"/>
</dbReference>
<dbReference type="Pfam" id="PF01740">
    <property type="entry name" value="STAS"/>
    <property type="match status" value="1"/>
</dbReference>
<feature type="domain" description="STAS" evidence="1">
    <location>
        <begin position="16"/>
        <end position="99"/>
    </location>
</feature>
<dbReference type="PANTHER" id="PTHR33495">
    <property type="entry name" value="ANTI-SIGMA FACTOR ANTAGONIST TM_1081-RELATED-RELATED"/>
    <property type="match status" value="1"/>
</dbReference>
<evidence type="ECO:0000259" key="1">
    <source>
        <dbReference type="PROSITE" id="PS50801"/>
    </source>
</evidence>
<keyword evidence="3" id="KW-1185">Reference proteome</keyword>
<dbReference type="EMBL" id="BONY01000017">
    <property type="protein sequence ID" value="GIH05238.1"/>
    <property type="molecule type" value="Genomic_DNA"/>
</dbReference>
<name>A0A8J3Q709_9ACTN</name>
<evidence type="ECO:0000313" key="3">
    <source>
        <dbReference type="Proteomes" id="UP000612899"/>
    </source>
</evidence>
<accession>A0A8J3Q709</accession>
<dbReference type="InterPro" id="IPR002645">
    <property type="entry name" value="STAS_dom"/>
</dbReference>
<dbReference type="Gene3D" id="3.30.750.24">
    <property type="entry name" value="STAS domain"/>
    <property type="match status" value="1"/>
</dbReference>
<dbReference type="SUPFAM" id="SSF52091">
    <property type="entry name" value="SpoIIaa-like"/>
    <property type="match status" value="1"/>
</dbReference>
<dbReference type="PANTHER" id="PTHR33495:SF2">
    <property type="entry name" value="ANTI-SIGMA FACTOR ANTAGONIST TM_1081-RELATED"/>
    <property type="match status" value="1"/>
</dbReference>
<dbReference type="CDD" id="cd07043">
    <property type="entry name" value="STAS_anti-anti-sigma_factors"/>
    <property type="match status" value="1"/>
</dbReference>
<dbReference type="AlphaFoldDB" id="A0A8J3Q709"/>
<dbReference type="GO" id="GO:0043856">
    <property type="term" value="F:anti-sigma factor antagonist activity"/>
    <property type="evidence" value="ECO:0007669"/>
    <property type="project" value="TreeGrafter"/>
</dbReference>
<proteinExistence type="predicted"/>
<dbReference type="Proteomes" id="UP000612899">
    <property type="component" value="Unassembled WGS sequence"/>
</dbReference>